<dbReference type="RefSeq" id="XP_062654088.1">
    <property type="nucleotide sequence ID" value="XM_062808373.1"/>
</dbReference>
<reference evidence="2" key="1">
    <citation type="journal article" date="2023" name="Mol. Phylogenet. Evol.">
        <title>Genome-scale phylogeny and comparative genomics of the fungal order Sordariales.</title>
        <authorList>
            <person name="Hensen N."/>
            <person name="Bonometti L."/>
            <person name="Westerberg I."/>
            <person name="Brannstrom I.O."/>
            <person name="Guillou S."/>
            <person name="Cros-Aarteil S."/>
            <person name="Calhoun S."/>
            <person name="Haridas S."/>
            <person name="Kuo A."/>
            <person name="Mondo S."/>
            <person name="Pangilinan J."/>
            <person name="Riley R."/>
            <person name="LaButti K."/>
            <person name="Andreopoulos B."/>
            <person name="Lipzen A."/>
            <person name="Chen C."/>
            <person name="Yan M."/>
            <person name="Daum C."/>
            <person name="Ng V."/>
            <person name="Clum A."/>
            <person name="Steindorff A."/>
            <person name="Ohm R.A."/>
            <person name="Martin F."/>
            <person name="Silar P."/>
            <person name="Natvig D.O."/>
            <person name="Lalanne C."/>
            <person name="Gautier V."/>
            <person name="Ament-Velasquez S.L."/>
            <person name="Kruys A."/>
            <person name="Hutchinson M.I."/>
            <person name="Powell A.J."/>
            <person name="Barry K."/>
            <person name="Miller A.N."/>
            <person name="Grigoriev I.V."/>
            <person name="Debuchy R."/>
            <person name="Gladieux P."/>
            <person name="Hiltunen Thoren M."/>
            <person name="Johannesson H."/>
        </authorList>
    </citation>
    <scope>NUCLEOTIDE SEQUENCE</scope>
    <source>
        <strain evidence="2">CBS 168.71</strain>
    </source>
</reference>
<evidence type="ECO:0000313" key="3">
    <source>
        <dbReference type="Proteomes" id="UP001278766"/>
    </source>
</evidence>
<feature type="compositionally biased region" description="Polar residues" evidence="1">
    <location>
        <begin position="74"/>
        <end position="88"/>
    </location>
</feature>
<proteinExistence type="predicted"/>
<evidence type="ECO:0000313" key="2">
    <source>
        <dbReference type="EMBL" id="KAK3290574.1"/>
    </source>
</evidence>
<keyword evidence="3" id="KW-1185">Reference proteome</keyword>
<name>A0AAE0H5X1_9PEZI</name>
<feature type="compositionally biased region" description="Pro residues" evidence="1">
    <location>
        <begin position="48"/>
        <end position="59"/>
    </location>
</feature>
<protein>
    <submittedName>
        <fullName evidence="2">Uncharacterized protein</fullName>
    </submittedName>
</protein>
<sequence>MVGTALHAAPNRLFEVIASHWGPENAHAVMQRVIRSRTTPSSVTNRPPNVPPTLQPMPLPHGQNTIDERHQEPKTSQQSSLPRTSAGSRTGPETGKRRGLEGKWSVGDAAPMGDVTRDGVSKGKGSEVGMVGKGSGSVRTRKGKGKERGWGWSSWWQ</sequence>
<feature type="region of interest" description="Disordered" evidence="1">
    <location>
        <begin position="37"/>
        <end position="157"/>
    </location>
</feature>
<dbReference type="AlphaFoldDB" id="A0AAE0H5X1"/>
<organism evidence="2 3">
    <name type="scientific">Chaetomium fimeti</name>
    <dbReference type="NCBI Taxonomy" id="1854472"/>
    <lineage>
        <taxon>Eukaryota</taxon>
        <taxon>Fungi</taxon>
        <taxon>Dikarya</taxon>
        <taxon>Ascomycota</taxon>
        <taxon>Pezizomycotina</taxon>
        <taxon>Sordariomycetes</taxon>
        <taxon>Sordariomycetidae</taxon>
        <taxon>Sordariales</taxon>
        <taxon>Chaetomiaceae</taxon>
        <taxon>Chaetomium</taxon>
    </lineage>
</organism>
<reference evidence="2" key="2">
    <citation type="submission" date="2023-06" db="EMBL/GenBank/DDBJ databases">
        <authorList>
            <consortium name="Lawrence Berkeley National Laboratory"/>
            <person name="Haridas S."/>
            <person name="Hensen N."/>
            <person name="Bonometti L."/>
            <person name="Westerberg I."/>
            <person name="Brannstrom I.O."/>
            <person name="Guillou S."/>
            <person name="Cros-Aarteil S."/>
            <person name="Calhoun S."/>
            <person name="Kuo A."/>
            <person name="Mondo S."/>
            <person name="Pangilinan J."/>
            <person name="Riley R."/>
            <person name="Labutti K."/>
            <person name="Andreopoulos B."/>
            <person name="Lipzen A."/>
            <person name="Chen C."/>
            <person name="Yanf M."/>
            <person name="Daum C."/>
            <person name="Ng V."/>
            <person name="Clum A."/>
            <person name="Steindorff A."/>
            <person name="Ohm R."/>
            <person name="Martin F."/>
            <person name="Silar P."/>
            <person name="Natvig D."/>
            <person name="Lalanne C."/>
            <person name="Gautier V."/>
            <person name="Ament-Velasquez S.L."/>
            <person name="Kruys A."/>
            <person name="Hutchinson M.I."/>
            <person name="Powell A.J."/>
            <person name="Barry K."/>
            <person name="Miller A.N."/>
            <person name="Grigoriev I.V."/>
            <person name="Debuchy R."/>
            <person name="Gladieux P."/>
            <person name="Thoren M.H."/>
            <person name="Johannesson H."/>
        </authorList>
    </citation>
    <scope>NUCLEOTIDE SEQUENCE</scope>
    <source>
        <strain evidence="2">CBS 168.71</strain>
    </source>
</reference>
<dbReference type="EMBL" id="JAUEPN010000012">
    <property type="protein sequence ID" value="KAK3290574.1"/>
    <property type="molecule type" value="Genomic_DNA"/>
</dbReference>
<evidence type="ECO:0000256" key="1">
    <source>
        <dbReference type="SAM" id="MobiDB-lite"/>
    </source>
</evidence>
<comment type="caution">
    <text evidence="2">The sequence shown here is derived from an EMBL/GenBank/DDBJ whole genome shotgun (WGS) entry which is preliminary data.</text>
</comment>
<dbReference type="Proteomes" id="UP001278766">
    <property type="component" value="Unassembled WGS sequence"/>
</dbReference>
<gene>
    <name evidence="2" type="ORF">B0H64DRAFT_51924</name>
</gene>
<feature type="compositionally biased region" description="Polar residues" evidence="1">
    <location>
        <begin position="37"/>
        <end position="47"/>
    </location>
</feature>
<accession>A0AAE0H5X1</accession>
<dbReference type="GeneID" id="87845321"/>
<feature type="compositionally biased region" description="Basic and acidic residues" evidence="1">
    <location>
        <begin position="115"/>
        <end position="125"/>
    </location>
</feature>